<dbReference type="PANTHER" id="PTHR43673">
    <property type="entry name" value="NAD(P)H NITROREDUCTASE YDGI-RELATED"/>
    <property type="match status" value="1"/>
</dbReference>
<dbReference type="Gene3D" id="3.40.109.10">
    <property type="entry name" value="NADH Oxidase"/>
    <property type="match status" value="1"/>
</dbReference>
<dbReference type="Proteomes" id="UP001164187">
    <property type="component" value="Chromosome"/>
</dbReference>
<evidence type="ECO:0000259" key="6">
    <source>
        <dbReference type="PROSITE" id="PS51379"/>
    </source>
</evidence>
<name>A0ABY7JQC3_9FIRM</name>
<dbReference type="SUPFAM" id="SSF55469">
    <property type="entry name" value="FMN-dependent nitroreductase-like"/>
    <property type="match status" value="1"/>
</dbReference>
<evidence type="ECO:0000256" key="5">
    <source>
        <dbReference type="ARBA" id="ARBA00023014"/>
    </source>
</evidence>
<evidence type="ECO:0000256" key="1">
    <source>
        <dbReference type="ARBA" id="ARBA00007118"/>
    </source>
</evidence>
<dbReference type="InterPro" id="IPR017896">
    <property type="entry name" value="4Fe4S_Fe-S-bd"/>
</dbReference>
<dbReference type="PROSITE" id="PS51379">
    <property type="entry name" value="4FE4S_FER_2"/>
    <property type="match status" value="2"/>
</dbReference>
<keyword evidence="2" id="KW-0479">Metal-binding</keyword>
<dbReference type="InterPro" id="IPR000415">
    <property type="entry name" value="Nitroreductase-like"/>
</dbReference>
<comment type="similarity">
    <text evidence="1">Belongs to the nitroreductase family.</text>
</comment>
<organism evidence="7 8">
    <name type="scientific">Peptostreptococcus equinus</name>
    <dbReference type="NCBI Taxonomy" id="3003601"/>
    <lineage>
        <taxon>Bacteria</taxon>
        <taxon>Bacillati</taxon>
        <taxon>Bacillota</taxon>
        <taxon>Clostridia</taxon>
        <taxon>Peptostreptococcales</taxon>
        <taxon>Peptostreptococcaceae</taxon>
        <taxon>Peptostreptococcus</taxon>
    </lineage>
</organism>
<keyword evidence="4" id="KW-0408">Iron</keyword>
<gene>
    <name evidence="7" type="ORF">O0R46_07070</name>
</gene>
<evidence type="ECO:0000256" key="2">
    <source>
        <dbReference type="ARBA" id="ARBA00022723"/>
    </source>
</evidence>
<dbReference type="PROSITE" id="PS00198">
    <property type="entry name" value="4FE4S_FER_1"/>
    <property type="match status" value="2"/>
</dbReference>
<evidence type="ECO:0000256" key="4">
    <source>
        <dbReference type="ARBA" id="ARBA00023004"/>
    </source>
</evidence>
<accession>A0ABY7JQC3</accession>
<protein>
    <submittedName>
        <fullName evidence="7">Nitroreductase family protein</fullName>
    </submittedName>
</protein>
<dbReference type="Gene3D" id="3.30.70.20">
    <property type="match status" value="1"/>
</dbReference>
<feature type="domain" description="4Fe-4S ferredoxin-type" evidence="6">
    <location>
        <begin position="33"/>
        <end position="62"/>
    </location>
</feature>
<evidence type="ECO:0000313" key="8">
    <source>
        <dbReference type="Proteomes" id="UP001164187"/>
    </source>
</evidence>
<dbReference type="EMBL" id="CP114052">
    <property type="protein sequence ID" value="WAW14363.1"/>
    <property type="molecule type" value="Genomic_DNA"/>
</dbReference>
<keyword evidence="8" id="KW-1185">Reference proteome</keyword>
<dbReference type="InterPro" id="IPR017900">
    <property type="entry name" value="4Fe4S_Fe_S_CS"/>
</dbReference>
<dbReference type="SUPFAM" id="SSF54862">
    <property type="entry name" value="4Fe-4S ferredoxins"/>
    <property type="match status" value="1"/>
</dbReference>
<evidence type="ECO:0000256" key="3">
    <source>
        <dbReference type="ARBA" id="ARBA00023002"/>
    </source>
</evidence>
<dbReference type="PANTHER" id="PTHR43673:SF10">
    <property type="entry name" value="NADH DEHYDROGENASE_NAD(P)H NITROREDUCTASE XCC3605-RELATED"/>
    <property type="match status" value="1"/>
</dbReference>
<sequence length="257" mass="29102">MKHIINIDKASCISCKQCIKDCPESNIILNANKKAELLSQECIKCGHCSAICPVDAISISGFYEPAHILENLRRVNPDELLESIISRRTVRQFKDDAIDKNIIEKIIEAGRWSPTAKNMDDVRYIVLDKEKRYIEDISLSVFKKLQKLLKISGNKYGKMEIDENFFFKKAPIVICIVAKNEVNGVIASSNMALIAEAMDLGVLYSGFFTFATRVSKKLKRVLKLGKNEKVMATLVIGYPDVKYKKSVQKKKADINYM</sequence>
<keyword evidence="5" id="KW-0411">Iron-sulfur</keyword>
<dbReference type="InterPro" id="IPR029479">
    <property type="entry name" value="Nitroreductase"/>
</dbReference>
<evidence type="ECO:0000313" key="7">
    <source>
        <dbReference type="EMBL" id="WAW14363.1"/>
    </source>
</evidence>
<dbReference type="RefSeq" id="WP_269311034.1">
    <property type="nucleotide sequence ID" value="NZ_CP114052.1"/>
</dbReference>
<feature type="domain" description="4Fe-4S ferredoxin-type" evidence="6">
    <location>
        <begin position="3"/>
        <end position="32"/>
    </location>
</feature>
<reference evidence="7" key="1">
    <citation type="submission" date="2022-12" db="EMBL/GenBank/DDBJ databases">
        <title>Peptostreptococcus.</title>
        <authorList>
            <person name="Lee S.H."/>
        </authorList>
    </citation>
    <scope>NUCLEOTIDE SEQUENCE</scope>
    <source>
        <strain evidence="7">CBA3647</strain>
    </source>
</reference>
<dbReference type="Pfam" id="PF00881">
    <property type="entry name" value="Nitroreductase"/>
    <property type="match status" value="1"/>
</dbReference>
<keyword evidence="3" id="KW-0560">Oxidoreductase</keyword>
<proteinExistence type="inferred from homology"/>
<dbReference type="Pfam" id="PF14697">
    <property type="entry name" value="Fer4_21"/>
    <property type="match status" value="1"/>
</dbReference>